<reference evidence="2" key="1">
    <citation type="submission" date="2017-08" db="EMBL/GenBank/DDBJ databases">
        <authorList>
            <person name="Varghese N."/>
            <person name="Submissions S."/>
        </authorList>
    </citation>
    <scope>NUCLEOTIDE SEQUENCE [LARGE SCALE GENOMIC DNA]</scope>
    <source>
        <strain evidence="2">USBA17B2</strain>
    </source>
</reference>
<evidence type="ECO:0000313" key="1">
    <source>
        <dbReference type="EMBL" id="SOC58363.1"/>
    </source>
</evidence>
<dbReference type="InterPro" id="IPR056955">
    <property type="entry name" value="ORC-CDC6-like"/>
</dbReference>
<accession>A0A285VWM9</accession>
<name>A0A285VWM9_9MICO</name>
<dbReference type="RefSeq" id="WP_141401555.1">
    <property type="nucleotide sequence ID" value="NZ_OBQK01000031.1"/>
</dbReference>
<keyword evidence="2" id="KW-1185">Reference proteome</keyword>
<dbReference type="EMBL" id="OBQK01000031">
    <property type="protein sequence ID" value="SOC58363.1"/>
    <property type="molecule type" value="Genomic_DNA"/>
</dbReference>
<evidence type="ECO:0000313" key="2">
    <source>
        <dbReference type="Proteomes" id="UP000219688"/>
    </source>
</evidence>
<protein>
    <submittedName>
        <fullName evidence="1">Uncharacterized protein</fullName>
    </submittedName>
</protein>
<dbReference type="Pfam" id="PF24389">
    <property type="entry name" value="ORC-CDC6-like"/>
    <property type="match status" value="1"/>
</dbReference>
<sequence length="657" mass="74035">MKSLANPFDSLIRGEELGDSKFVELFSPMIVPDTAALFKPGNIVLSGTQGSGKSMLLNLLKPETNIGYLNARRPFPPLEYGNEPFIGAGVNLTRSGAVDFLRRASADETHSPEVWQQLFGDFINYWICRDILRSVSLYQTVSMPGMPLQGKALDQFARLASADPCWMGGLKRVTSMQDLSRQLDDRILTYRHYLNFNRADLPGDVHSTKTSPGEPVSTVAGLLRETSAIGPDVGVLIRIDQYEALRAASEDHEGPPLATIIHRLLGSRDDKASYKVGTRRYAWPSMPSTGIGDGALENNRDYRKIDLDAILRKTESSKARFRRFASDVLDRRLRAVGVALPGKRPLVELFGSTPRPDERVFHYLGGRRSGATHSRGGDDAIQSSYAHVSPLDIYYERAWRLQKKRTDAEVSPAPSPWRERPYWVKERAQIALLQAAAENRQTLIYSGAADIEKLSDGNILAFLSICQHVWDAWLRGFESQVASQAPDLRGLRDPNVQNDGVYEASLQWYQNVRLEPGGDSRQQFLLRAGIGLRTDLREDRKMSYPGGNAFSLRPDDLRRNPDVKTFLEEAAAHGVLIDHPHTSKNRGEGKRVKWRLHNIYAPYFQLPMTFSKEPRYVDARLVREWMSEGRVMEVERMGASRETNLRRSFEQGSLFDE</sequence>
<organism evidence="1 2">
    <name type="scientific">Ornithinimicrobium cerasi</name>
    <dbReference type="NCBI Taxonomy" id="2248773"/>
    <lineage>
        <taxon>Bacteria</taxon>
        <taxon>Bacillati</taxon>
        <taxon>Actinomycetota</taxon>
        <taxon>Actinomycetes</taxon>
        <taxon>Micrococcales</taxon>
        <taxon>Ornithinimicrobiaceae</taxon>
        <taxon>Ornithinimicrobium</taxon>
    </lineage>
</organism>
<dbReference type="AlphaFoldDB" id="A0A285VWM9"/>
<gene>
    <name evidence="1" type="ORF">SAMN05421879_1317</name>
</gene>
<dbReference type="Proteomes" id="UP000219688">
    <property type="component" value="Unassembled WGS sequence"/>
</dbReference>
<proteinExistence type="predicted"/>